<feature type="region of interest" description="Disordered" evidence="4">
    <location>
        <begin position="692"/>
        <end position="711"/>
    </location>
</feature>
<proteinExistence type="predicted"/>
<dbReference type="GO" id="GO:0005737">
    <property type="term" value="C:cytoplasm"/>
    <property type="evidence" value="ECO:0007669"/>
    <property type="project" value="TreeGrafter"/>
</dbReference>
<sequence>MADVICYLTKQTTRLCLFPLFWKLLSLFFSPNLVPSSYMSNLLASTSPNLSFCLLRNAVVSLTATTTTTHKNSRQFCWITQEDIIRFLLDSISVFSPLPSLSISDLGVINSTHAILSVDYYSSAASAVTPISRAISDNISVAVVDGECDGEDPCTVLIGEISPMTLACCDESAAAAVATLSAGDLMTYIDGSGAPPESLVRVVRNRLEERGLVGLISLVDSLSGSSSSDEEALAGRTKSYGRSVSSAARMARKSVAIVCNRRSSLMAVMIQAIAHRVSYVWVVDEDGCLVEDIIRFLLDSISVFSPLPSLSISDLGVINSTHAILSVDYYSSASSAVTAISSAIADNISVAVVDGECDGEDPRAVLIGEISPMTLACCDESAAAAVATLSAGDLMTYIDGSGPPESLVRVVRNRLEEKGLVGLISLVDSLSGSSGSSSSDEEAPAGRAKSYGRSVSSAARMARKSVAIVCNRRSSLMAVMIQAIAHRVSYVWVVDEDGCLVVTFLNLYFQFIIALATWTNVWRQTRNAVVSLTATTTTTIHKNSRQFCWITQEDIIRFLLDSISVFSPLPSLSISDLGVINSTHAILSVDYYSSASSAVTAISSAIADNISVAVVDGECDGEDPRAVLIGEISPMTLACCDESAAAAVATLSAGDLMTYIDGSGPPESLVRVVRNRLEEKGLVGLISLVDSLSGSSGSSSSDEEAPAGRAKSYGRSVSSAARMARKSVAIVCNQRSSLMAVMIQAIAHRVSYVWVVDEDGCLVGMVTFVDILKLFREFLDDQN</sequence>
<dbReference type="InterPro" id="IPR050511">
    <property type="entry name" value="AMPK_gamma/SDS23_families"/>
</dbReference>
<feature type="region of interest" description="Disordered" evidence="4">
    <location>
        <begin position="430"/>
        <end position="449"/>
    </location>
</feature>
<evidence type="ECO:0000256" key="4">
    <source>
        <dbReference type="SAM" id="MobiDB-lite"/>
    </source>
</evidence>
<gene>
    <name evidence="6" type="ORF">F2Q69_00001269</name>
</gene>
<dbReference type="EMBL" id="QGKX02001521">
    <property type="protein sequence ID" value="KAF3507595.1"/>
    <property type="molecule type" value="Genomic_DNA"/>
</dbReference>
<name>A0A8S9NYV9_BRACR</name>
<dbReference type="PANTHER" id="PTHR13780">
    <property type="entry name" value="AMP-ACTIVATED PROTEIN KINASE, GAMMA REGULATORY SUBUNIT"/>
    <property type="match status" value="1"/>
</dbReference>
<dbReference type="AlphaFoldDB" id="A0A8S9NYV9"/>
<evidence type="ECO:0000313" key="7">
    <source>
        <dbReference type="Proteomes" id="UP000712600"/>
    </source>
</evidence>
<evidence type="ECO:0000256" key="2">
    <source>
        <dbReference type="ARBA" id="ARBA00023122"/>
    </source>
</evidence>
<dbReference type="InterPro" id="IPR000644">
    <property type="entry name" value="CBS_dom"/>
</dbReference>
<evidence type="ECO:0000313" key="6">
    <source>
        <dbReference type="EMBL" id="KAF3507595.1"/>
    </source>
</evidence>
<dbReference type="PANTHER" id="PTHR13780:SF128">
    <property type="entry name" value="CBS DOMAIN-CONTAINING PROTEIN"/>
    <property type="match status" value="1"/>
</dbReference>
<keyword evidence="2 3" id="KW-0129">CBS domain</keyword>
<evidence type="ECO:0000256" key="3">
    <source>
        <dbReference type="PROSITE-ProRule" id="PRU00703"/>
    </source>
</evidence>
<dbReference type="PROSITE" id="PS51371">
    <property type="entry name" value="CBS"/>
    <property type="match status" value="1"/>
</dbReference>
<dbReference type="SUPFAM" id="SSF54631">
    <property type="entry name" value="CBS-domain pair"/>
    <property type="match status" value="1"/>
</dbReference>
<dbReference type="GO" id="GO:0005634">
    <property type="term" value="C:nucleus"/>
    <property type="evidence" value="ECO:0007669"/>
    <property type="project" value="TreeGrafter"/>
</dbReference>
<dbReference type="Proteomes" id="UP000712600">
    <property type="component" value="Unassembled WGS sequence"/>
</dbReference>
<organism evidence="6 7">
    <name type="scientific">Brassica cretica</name>
    <name type="common">Mustard</name>
    <dbReference type="NCBI Taxonomy" id="69181"/>
    <lineage>
        <taxon>Eukaryota</taxon>
        <taxon>Viridiplantae</taxon>
        <taxon>Streptophyta</taxon>
        <taxon>Embryophyta</taxon>
        <taxon>Tracheophyta</taxon>
        <taxon>Spermatophyta</taxon>
        <taxon>Magnoliopsida</taxon>
        <taxon>eudicotyledons</taxon>
        <taxon>Gunneridae</taxon>
        <taxon>Pentapetalae</taxon>
        <taxon>rosids</taxon>
        <taxon>malvids</taxon>
        <taxon>Brassicales</taxon>
        <taxon>Brassicaceae</taxon>
        <taxon>Brassiceae</taxon>
        <taxon>Brassica</taxon>
    </lineage>
</organism>
<comment type="caution">
    <text evidence="6">The sequence shown here is derived from an EMBL/GenBank/DDBJ whole genome shotgun (WGS) entry which is preliminary data.</text>
</comment>
<protein>
    <recommendedName>
        <fullName evidence="5">CBS domain-containing protein</fullName>
    </recommendedName>
</protein>
<evidence type="ECO:0000259" key="5">
    <source>
        <dbReference type="PROSITE" id="PS51371"/>
    </source>
</evidence>
<reference evidence="6" key="1">
    <citation type="submission" date="2019-12" db="EMBL/GenBank/DDBJ databases">
        <title>Genome sequencing and annotation of Brassica cretica.</title>
        <authorList>
            <person name="Studholme D.J."/>
            <person name="Sarris P."/>
        </authorList>
    </citation>
    <scope>NUCLEOTIDE SEQUENCE</scope>
    <source>
        <strain evidence="6">PFS-109/04</strain>
        <tissue evidence="6">Leaf</tissue>
    </source>
</reference>
<evidence type="ECO:0000256" key="1">
    <source>
        <dbReference type="ARBA" id="ARBA00022737"/>
    </source>
</evidence>
<dbReference type="Pfam" id="PF00571">
    <property type="entry name" value="CBS"/>
    <property type="match status" value="1"/>
</dbReference>
<dbReference type="InterPro" id="IPR046342">
    <property type="entry name" value="CBS_dom_sf"/>
</dbReference>
<keyword evidence="1" id="KW-0677">Repeat</keyword>
<accession>A0A8S9NYV9</accession>
<feature type="domain" description="CBS" evidence="5">
    <location>
        <begin position="723"/>
        <end position="782"/>
    </location>
</feature>
<dbReference type="Gene3D" id="3.10.580.10">
    <property type="entry name" value="CBS-domain"/>
    <property type="match status" value="1"/>
</dbReference>